<dbReference type="InterPro" id="IPR039448">
    <property type="entry name" value="Beta_helix"/>
</dbReference>
<dbReference type="SMART" id="SM00710">
    <property type="entry name" value="PbH1"/>
    <property type="match status" value="4"/>
</dbReference>
<gene>
    <name evidence="3" type="ORF">WJU16_01485</name>
</gene>
<evidence type="ECO:0000313" key="3">
    <source>
        <dbReference type="EMBL" id="WZN41710.1"/>
    </source>
</evidence>
<sequence length="414" mass="44681">MKYSIPLLALALAAGCSAPEKQPADGYKQTLVFGPGEETKITEAFLTLTDSSAIELKAGTYKFNNLSLVQLKHIRISGAGPDKTILDFSTQTQGGEGIRVAEVKGFTINGMTIRESKGDLLKVNKSEDVVIRDVHAIWQVADSTSGGYGIYPVLCSNVLVENCYAQGASDAGIYVGQSNKAIVRKSKAFKNVAGCEIENTTNAEVYDNEFYGNTAGFLVFDLPDLSQRGGQIKAYNNYIHDNNERNFAKSGSFGTTWGVGNAAPGCGVIIQATSDVEIYNNRIINNNSAAIAMVSGFFVDAKAGEKVNASYFPVSQNIFIHDNTIEMADAFPEPVYHHHTGQVLVAIEKALGKRIPPIVYDGISTNVITQEQKINPDSICIRQTGDNLFVNADGLNIGTAKWKPGTDIQPFICK</sequence>
<dbReference type="InterPro" id="IPR022442">
    <property type="entry name" value="SO_2930-like_dom"/>
</dbReference>
<dbReference type="Pfam" id="PF13229">
    <property type="entry name" value="Beta_helix"/>
    <property type="match status" value="1"/>
</dbReference>
<dbReference type="InterPro" id="IPR011050">
    <property type="entry name" value="Pectin_lyase_fold/virulence"/>
</dbReference>
<name>A0ABZ2YQB0_9BACT</name>
<evidence type="ECO:0000259" key="2">
    <source>
        <dbReference type="Pfam" id="PF13229"/>
    </source>
</evidence>
<protein>
    <submittedName>
        <fullName evidence="3">Parallel beta-helix domain-containing protein</fullName>
    </submittedName>
</protein>
<organism evidence="3 4">
    <name type="scientific">Chitinophaga pollutisoli</name>
    <dbReference type="NCBI Taxonomy" id="3133966"/>
    <lineage>
        <taxon>Bacteria</taxon>
        <taxon>Pseudomonadati</taxon>
        <taxon>Bacteroidota</taxon>
        <taxon>Chitinophagia</taxon>
        <taxon>Chitinophagales</taxon>
        <taxon>Chitinophagaceae</taxon>
        <taxon>Chitinophaga</taxon>
    </lineage>
</organism>
<feature type="chain" id="PRO_5046646079" evidence="1">
    <location>
        <begin position="19"/>
        <end position="414"/>
    </location>
</feature>
<dbReference type="SUPFAM" id="SSF51126">
    <property type="entry name" value="Pectin lyase-like"/>
    <property type="match status" value="1"/>
</dbReference>
<dbReference type="RefSeq" id="WP_341836558.1">
    <property type="nucleotide sequence ID" value="NZ_CP149822.1"/>
</dbReference>
<dbReference type="PROSITE" id="PS51257">
    <property type="entry name" value="PROKAR_LIPOPROTEIN"/>
    <property type="match status" value="1"/>
</dbReference>
<feature type="signal peptide" evidence="1">
    <location>
        <begin position="1"/>
        <end position="18"/>
    </location>
</feature>
<evidence type="ECO:0000256" key="1">
    <source>
        <dbReference type="SAM" id="SignalP"/>
    </source>
</evidence>
<accession>A0ABZ2YQB0</accession>
<dbReference type="NCBIfam" id="TIGR03805">
    <property type="entry name" value="beta_helix_1"/>
    <property type="match status" value="1"/>
</dbReference>
<proteinExistence type="predicted"/>
<dbReference type="EMBL" id="CP149822">
    <property type="protein sequence ID" value="WZN41710.1"/>
    <property type="molecule type" value="Genomic_DNA"/>
</dbReference>
<feature type="domain" description="Right handed beta helix" evidence="2">
    <location>
        <begin position="97"/>
        <end position="221"/>
    </location>
</feature>
<dbReference type="Gene3D" id="2.160.20.10">
    <property type="entry name" value="Single-stranded right-handed beta-helix, Pectin lyase-like"/>
    <property type="match status" value="1"/>
</dbReference>
<dbReference type="InterPro" id="IPR012334">
    <property type="entry name" value="Pectin_lyas_fold"/>
</dbReference>
<dbReference type="Proteomes" id="UP001485459">
    <property type="component" value="Chromosome"/>
</dbReference>
<keyword evidence="1" id="KW-0732">Signal</keyword>
<reference evidence="4" key="1">
    <citation type="submission" date="2024-03" db="EMBL/GenBank/DDBJ databases">
        <title>Chitinophaga horti sp. nov., isolated from garden soil.</title>
        <authorList>
            <person name="Lee D.S."/>
            <person name="Han D.M."/>
            <person name="Baek J.H."/>
            <person name="Choi D.G."/>
            <person name="Jeon J.H."/>
            <person name="Jeon C.O."/>
        </authorList>
    </citation>
    <scope>NUCLEOTIDE SEQUENCE [LARGE SCALE GENOMIC DNA]</scope>
    <source>
        <strain evidence="4">GPA1</strain>
    </source>
</reference>
<keyword evidence="4" id="KW-1185">Reference proteome</keyword>
<evidence type="ECO:0000313" key="4">
    <source>
        <dbReference type="Proteomes" id="UP001485459"/>
    </source>
</evidence>
<dbReference type="InterPro" id="IPR006626">
    <property type="entry name" value="PbH1"/>
</dbReference>